<dbReference type="RefSeq" id="WP_040126121.1">
    <property type="nucleotide sequence ID" value="NZ_CP009963.1"/>
</dbReference>
<evidence type="ECO:0000256" key="1">
    <source>
        <dbReference type="ARBA" id="ARBA00006611"/>
    </source>
</evidence>
<comment type="subcellular location">
    <subcellularLocation>
        <location evidence="2">Cell inner membrane</location>
        <topology evidence="2">Peripheral membrane protein</topology>
        <orientation evidence="2">Cytoplasmic side</orientation>
    </subcellularLocation>
</comment>
<sequence length="341" mass="38110">MSQIASFRQKLASMKPYLDEAKVTELVVNKPFEMFVARQGQGYMERIDMPELSYALLESLADVTASYSSQETDRERPLLSATMPIDLSDGVDDTERGGYRVQVVKAPAVGEKTMALCIRKPSLLDLTIEDYKKQGAFNNINEKKESVEYSNENLTRMCKEKDWEGFLRGAVLTHKNIVVSAGTNTGKTTFLNALLKTVPDYERIVTIEDSREIRPPQPNCLHLLYSRGGQGVSKVSAIDLLEASLRLTPDRIIMGELRGAEAYSYLEMLNTGAGGSITTIHSNSPAMMYERLSMMVLRAGIALNQSQIIDYAKSLIQVVVQFSYDKNSGRRFISEILYEGN</sequence>
<evidence type="ECO:0000313" key="4">
    <source>
        <dbReference type="EMBL" id="AIY44190.1"/>
    </source>
</evidence>
<dbReference type="GO" id="GO:0005886">
    <property type="term" value="C:plasma membrane"/>
    <property type="evidence" value="ECO:0007669"/>
    <property type="project" value="UniProtKB-SubCell"/>
</dbReference>
<dbReference type="SUPFAM" id="SSF52540">
    <property type="entry name" value="P-loop containing nucleoside triphosphate hydrolases"/>
    <property type="match status" value="1"/>
</dbReference>
<dbReference type="NCBIfam" id="TIGR02788">
    <property type="entry name" value="VirB11"/>
    <property type="match status" value="1"/>
</dbReference>
<dbReference type="GO" id="GO:0005524">
    <property type="term" value="F:ATP binding"/>
    <property type="evidence" value="ECO:0007669"/>
    <property type="project" value="UniProtKB-UniRule"/>
</dbReference>
<organism evidence="4 5">
    <name type="scientific">Collimonas arenae</name>
    <dbReference type="NCBI Taxonomy" id="279058"/>
    <lineage>
        <taxon>Bacteria</taxon>
        <taxon>Pseudomonadati</taxon>
        <taxon>Pseudomonadota</taxon>
        <taxon>Betaproteobacteria</taxon>
        <taxon>Burkholderiales</taxon>
        <taxon>Oxalobacteraceae</taxon>
        <taxon>Collimonas</taxon>
    </lineage>
</organism>
<keyword evidence="2" id="KW-0547">Nucleotide-binding</keyword>
<comment type="function">
    <text evidence="2">Part of the Type IV secretion system.</text>
</comment>
<dbReference type="AlphaFoldDB" id="A0A0A1FKE0"/>
<dbReference type="InterPro" id="IPR001482">
    <property type="entry name" value="T2SS/T4SS_dom"/>
</dbReference>
<dbReference type="PANTHER" id="PTHR30486:SF6">
    <property type="entry name" value="TYPE IV PILUS RETRACTATION ATPASE PILT"/>
    <property type="match status" value="1"/>
</dbReference>
<dbReference type="Gene3D" id="3.40.50.300">
    <property type="entry name" value="P-loop containing nucleotide triphosphate hydrolases"/>
    <property type="match status" value="1"/>
</dbReference>
<proteinExistence type="inferred from homology"/>
<geneLocation type="plasmid" evidence="4 5">
    <name>unnamed</name>
</geneLocation>
<gene>
    <name evidence="4" type="primary">virB11</name>
    <name evidence="4" type="ORF">LT85_p011</name>
</gene>
<dbReference type="GO" id="GO:0043684">
    <property type="term" value="C:type IV secretion system complex"/>
    <property type="evidence" value="ECO:0007669"/>
    <property type="project" value="UniProtKB-UniRule"/>
</dbReference>
<keyword evidence="2" id="KW-1003">Cell membrane</keyword>
<dbReference type="PANTHER" id="PTHR30486">
    <property type="entry name" value="TWITCHING MOTILITY PROTEIN PILT"/>
    <property type="match status" value="1"/>
</dbReference>
<name>A0A0A1FKE0_9BURK</name>
<keyword evidence="5" id="KW-1185">Reference proteome</keyword>
<dbReference type="Proteomes" id="UP000030302">
    <property type="component" value="Plasmid unnamed"/>
</dbReference>
<keyword evidence="2" id="KW-0067">ATP-binding</keyword>
<comment type="similarity">
    <text evidence="1 2">Belongs to the GSP E family.</text>
</comment>
<dbReference type="EMBL" id="CP009963">
    <property type="protein sequence ID" value="AIY44190.1"/>
    <property type="molecule type" value="Genomic_DNA"/>
</dbReference>
<dbReference type="GO" id="GO:0044097">
    <property type="term" value="P:secretion by the type IV secretion system"/>
    <property type="evidence" value="ECO:0007669"/>
    <property type="project" value="InterPro"/>
</dbReference>
<dbReference type="GO" id="GO:0016887">
    <property type="term" value="F:ATP hydrolysis activity"/>
    <property type="evidence" value="ECO:0007669"/>
    <property type="project" value="InterPro"/>
</dbReference>
<dbReference type="HOGENOM" id="CLU_005379_3_1_4"/>
<keyword evidence="2" id="KW-0997">Cell inner membrane</keyword>
<evidence type="ECO:0000313" key="5">
    <source>
        <dbReference type="Proteomes" id="UP000030302"/>
    </source>
</evidence>
<evidence type="ECO:0000256" key="2">
    <source>
        <dbReference type="RuleBase" id="RU366071"/>
    </source>
</evidence>
<dbReference type="InterPro" id="IPR014155">
    <property type="entry name" value="VirB11"/>
</dbReference>
<dbReference type="Gene3D" id="3.30.450.90">
    <property type="match status" value="1"/>
</dbReference>
<dbReference type="InterPro" id="IPR050921">
    <property type="entry name" value="T4SS_GSP_E_ATPase"/>
</dbReference>
<dbReference type="OrthoDB" id="9810761at2"/>
<keyword evidence="4" id="KW-0614">Plasmid</keyword>
<accession>A0A0A1FKE0</accession>
<evidence type="ECO:0000259" key="3">
    <source>
        <dbReference type="Pfam" id="PF00437"/>
    </source>
</evidence>
<protein>
    <recommendedName>
        <fullName evidence="2">Type IV secretion system protein</fullName>
    </recommendedName>
</protein>
<dbReference type="InterPro" id="IPR027417">
    <property type="entry name" value="P-loop_NTPase"/>
</dbReference>
<reference evidence="5" key="1">
    <citation type="journal article" date="2014" name="Soil Biol. Biochem.">
        <title>Structure and function of bacterial communities in ageing soils: Insights from the Mendocino ecological staircase.</title>
        <authorList>
            <person name="Uroz S."/>
            <person name="Tech J.J."/>
            <person name="Sawaya N.A."/>
            <person name="Frey-Klett P."/>
            <person name="Leveau J.H.J."/>
        </authorList>
    </citation>
    <scope>NUCLEOTIDE SEQUENCE [LARGE SCALE GENOMIC DNA]</scope>
    <source>
        <strain evidence="5">Cal35</strain>
        <plasmid evidence="5">unnamed</plasmid>
    </source>
</reference>
<dbReference type="KEGG" id="care:LT85_p011"/>
<dbReference type="CDD" id="cd01130">
    <property type="entry name" value="VirB11-like_ATPase"/>
    <property type="match status" value="1"/>
</dbReference>
<dbReference type="Pfam" id="PF00437">
    <property type="entry name" value="T2SSE"/>
    <property type="match status" value="1"/>
</dbReference>
<keyword evidence="2" id="KW-0472">Membrane</keyword>
<feature type="domain" description="Bacterial type II secretion system protein E" evidence="3">
    <location>
        <begin position="158"/>
        <end position="306"/>
    </location>
</feature>